<sequence>MEHTPRLFVEEVVKFLGYRDLKQLVKLTGSFGDHAGTQMLHRFDLAVDIYLRDVDLFSPSELGVCKCWIRPTKKIQRGESALTYAVEHHRHLSKLIIDFGMDRSKHASWTPFGEDFLKELSKFYSKSRTIQLQVAGDCYTITDAEIANLHIFVEKLNIPQVQPNLEVKIDWVDKASQPNVLKPFLELPISSLQLTDEFDYLPCLDSLVNLFYRPSLNTLVTGKDIVLPPLVERWLKSDEKYLMKFYSSFAGAHFIESETFFRGFKRQNVKWTKSTFHKSVGKLKIPGRLCKQIDDAVSYHGGKVCRLIYKKHPKLANYYLCLLFVANTSEIQSFTDVEDTVSSSKLKKHAEKMKDDEFAQCSEGVCMFFCEMK</sequence>
<evidence type="ECO:0000313" key="2">
    <source>
        <dbReference type="WBParaSite" id="L893_g5543.t1"/>
    </source>
</evidence>
<protein>
    <submittedName>
        <fullName evidence="2">F-box domain-containing protein</fullName>
    </submittedName>
</protein>
<dbReference type="AlphaFoldDB" id="A0A1I8AFX5"/>
<proteinExistence type="predicted"/>
<dbReference type="WBParaSite" id="L893_g5543.t1">
    <property type="protein sequence ID" value="L893_g5543.t1"/>
    <property type="gene ID" value="L893_g5543"/>
</dbReference>
<dbReference type="Proteomes" id="UP000095287">
    <property type="component" value="Unplaced"/>
</dbReference>
<organism evidence="1 2">
    <name type="scientific">Steinernema glaseri</name>
    <dbReference type="NCBI Taxonomy" id="37863"/>
    <lineage>
        <taxon>Eukaryota</taxon>
        <taxon>Metazoa</taxon>
        <taxon>Ecdysozoa</taxon>
        <taxon>Nematoda</taxon>
        <taxon>Chromadorea</taxon>
        <taxon>Rhabditida</taxon>
        <taxon>Tylenchina</taxon>
        <taxon>Panagrolaimomorpha</taxon>
        <taxon>Strongyloidoidea</taxon>
        <taxon>Steinernematidae</taxon>
        <taxon>Steinernema</taxon>
    </lineage>
</organism>
<accession>A0A1I8AFX5</accession>
<name>A0A1I8AFX5_9BILA</name>
<keyword evidence="1" id="KW-1185">Reference proteome</keyword>
<evidence type="ECO:0000313" key="1">
    <source>
        <dbReference type="Proteomes" id="UP000095287"/>
    </source>
</evidence>
<reference evidence="2" key="1">
    <citation type="submission" date="2016-11" db="UniProtKB">
        <authorList>
            <consortium name="WormBaseParasite"/>
        </authorList>
    </citation>
    <scope>IDENTIFICATION</scope>
</reference>